<evidence type="ECO:0000313" key="5">
    <source>
        <dbReference type="Proteomes" id="UP000235703"/>
    </source>
</evidence>
<dbReference type="EMBL" id="PNFZ01000006">
    <property type="protein sequence ID" value="PMB97552.1"/>
    <property type="molecule type" value="Genomic_DNA"/>
</dbReference>
<accession>A0A2N6PFV1</accession>
<dbReference type="InterPro" id="IPR007848">
    <property type="entry name" value="Small_mtfrase_dom"/>
</dbReference>
<evidence type="ECO:0000256" key="1">
    <source>
        <dbReference type="ARBA" id="ARBA00022603"/>
    </source>
</evidence>
<dbReference type="OrthoDB" id="9764961at2"/>
<dbReference type="AlphaFoldDB" id="A0A2N6PFV1"/>
<dbReference type="PANTHER" id="PTHR47816">
    <property type="entry name" value="RIBOSOMAL RNA SMALL SUBUNIT METHYLTRANSFERASE C"/>
    <property type="match status" value="1"/>
</dbReference>
<dbReference type="Pfam" id="PF05175">
    <property type="entry name" value="MTS"/>
    <property type="match status" value="1"/>
</dbReference>
<evidence type="ECO:0000313" key="4">
    <source>
        <dbReference type="EMBL" id="PMB97552.1"/>
    </source>
</evidence>
<keyword evidence="2" id="KW-0808">Transferase</keyword>
<proteinExistence type="predicted"/>
<dbReference type="PANTHER" id="PTHR47816:SF4">
    <property type="entry name" value="RIBOSOMAL RNA SMALL SUBUNIT METHYLTRANSFERASE C"/>
    <property type="match status" value="1"/>
</dbReference>
<dbReference type="GO" id="GO:0032259">
    <property type="term" value="P:methylation"/>
    <property type="evidence" value="ECO:0007669"/>
    <property type="project" value="UniProtKB-KW"/>
</dbReference>
<dbReference type="CDD" id="cd02440">
    <property type="entry name" value="AdoMet_MTases"/>
    <property type="match status" value="1"/>
</dbReference>
<gene>
    <name evidence="4" type="ORF">CJ198_10915</name>
</gene>
<dbReference type="InterPro" id="IPR029063">
    <property type="entry name" value="SAM-dependent_MTases_sf"/>
</dbReference>
<dbReference type="GeneID" id="86843413"/>
<dbReference type="Proteomes" id="UP000235703">
    <property type="component" value="Unassembled WGS sequence"/>
</dbReference>
<evidence type="ECO:0000256" key="2">
    <source>
        <dbReference type="ARBA" id="ARBA00022679"/>
    </source>
</evidence>
<sequence length="206" mass="22110">MNEHYFSAQPASNAQLRTIDVRLAGRDLSVATAAGVFSPGHLDTGTRVLLDEIPDPPDGDVLDLGCGWGPVAIHTALTGAAAGTHPRIWALDVNERALDLVRRNAADLGLGSIRAVTAEEIPPEVRFAAIYSNPPIRVGKAVLHELLLTWLPRLAVGGEAWLVVAKKLGADSLLTWLRGELGDAYAVERTTTSKGFRILRIERLAD</sequence>
<dbReference type="InterPro" id="IPR046977">
    <property type="entry name" value="RsmC/RlmG"/>
</dbReference>
<protein>
    <submittedName>
        <fullName evidence="4">MFS transporter</fullName>
    </submittedName>
</protein>
<comment type="caution">
    <text evidence="4">The sequence shown here is derived from an EMBL/GenBank/DDBJ whole genome shotgun (WGS) entry which is preliminary data.</text>
</comment>
<dbReference type="SUPFAM" id="SSF53335">
    <property type="entry name" value="S-adenosyl-L-methionine-dependent methyltransferases"/>
    <property type="match status" value="1"/>
</dbReference>
<keyword evidence="1" id="KW-0489">Methyltransferase</keyword>
<dbReference type="RefSeq" id="WP_102162635.1">
    <property type="nucleotide sequence ID" value="NZ_JALXPM010000033.1"/>
</dbReference>
<keyword evidence="5" id="KW-1185">Reference proteome</keyword>
<organism evidence="4 5">
    <name type="scientific">Brevibacterium luteolum</name>
    <dbReference type="NCBI Taxonomy" id="199591"/>
    <lineage>
        <taxon>Bacteria</taxon>
        <taxon>Bacillati</taxon>
        <taxon>Actinomycetota</taxon>
        <taxon>Actinomycetes</taxon>
        <taxon>Micrococcales</taxon>
        <taxon>Brevibacteriaceae</taxon>
        <taxon>Brevibacterium</taxon>
    </lineage>
</organism>
<dbReference type="Gene3D" id="3.40.50.150">
    <property type="entry name" value="Vaccinia Virus protein VP39"/>
    <property type="match status" value="1"/>
</dbReference>
<reference evidence="4 5" key="1">
    <citation type="submission" date="2017-09" db="EMBL/GenBank/DDBJ databases">
        <title>Bacterial strain isolated from the female urinary microbiota.</title>
        <authorList>
            <person name="Thomas-White K."/>
            <person name="Kumar N."/>
            <person name="Forster S."/>
            <person name="Putonti C."/>
            <person name="Lawley T."/>
            <person name="Wolfe A.J."/>
        </authorList>
    </citation>
    <scope>NUCLEOTIDE SEQUENCE [LARGE SCALE GENOMIC DNA]</scope>
    <source>
        <strain evidence="4 5">UMB0680</strain>
    </source>
</reference>
<dbReference type="GO" id="GO:0008757">
    <property type="term" value="F:S-adenosylmethionine-dependent methyltransferase activity"/>
    <property type="evidence" value="ECO:0007669"/>
    <property type="project" value="InterPro"/>
</dbReference>
<feature type="domain" description="Methyltransferase small" evidence="3">
    <location>
        <begin position="28"/>
        <end position="199"/>
    </location>
</feature>
<name>A0A2N6PFV1_9MICO</name>
<evidence type="ECO:0000259" key="3">
    <source>
        <dbReference type="Pfam" id="PF05175"/>
    </source>
</evidence>